<reference evidence="3 4" key="1">
    <citation type="journal article" date="2021" name="Nat. Commun.">
        <title>Genetic determinants of endophytism in the Arabidopsis root mycobiome.</title>
        <authorList>
            <person name="Mesny F."/>
            <person name="Miyauchi S."/>
            <person name="Thiergart T."/>
            <person name="Pickel B."/>
            <person name="Atanasova L."/>
            <person name="Karlsson M."/>
            <person name="Huettel B."/>
            <person name="Barry K.W."/>
            <person name="Haridas S."/>
            <person name="Chen C."/>
            <person name="Bauer D."/>
            <person name="Andreopoulos W."/>
            <person name="Pangilinan J."/>
            <person name="LaButti K."/>
            <person name="Riley R."/>
            <person name="Lipzen A."/>
            <person name="Clum A."/>
            <person name="Drula E."/>
            <person name="Henrissat B."/>
            <person name="Kohler A."/>
            <person name="Grigoriev I.V."/>
            <person name="Martin F.M."/>
            <person name="Hacquard S."/>
        </authorList>
    </citation>
    <scope>NUCLEOTIDE SEQUENCE [LARGE SCALE GENOMIC DNA]</scope>
    <source>
        <strain evidence="3 4">MPI-CAGE-CH-0241</strain>
    </source>
</reference>
<dbReference type="OrthoDB" id="5427664at2759"/>
<feature type="transmembrane region" description="Helical" evidence="2">
    <location>
        <begin position="113"/>
        <end position="133"/>
    </location>
</feature>
<dbReference type="InterPro" id="IPR053018">
    <property type="entry name" value="Elsinochrome_Biosynth-Asso"/>
</dbReference>
<keyword evidence="2" id="KW-0472">Membrane</keyword>
<organism evidence="3 4">
    <name type="scientific">Thelonectria olida</name>
    <dbReference type="NCBI Taxonomy" id="1576542"/>
    <lineage>
        <taxon>Eukaryota</taxon>
        <taxon>Fungi</taxon>
        <taxon>Dikarya</taxon>
        <taxon>Ascomycota</taxon>
        <taxon>Pezizomycotina</taxon>
        <taxon>Sordariomycetes</taxon>
        <taxon>Hypocreomycetidae</taxon>
        <taxon>Hypocreales</taxon>
        <taxon>Nectriaceae</taxon>
        <taxon>Thelonectria</taxon>
    </lineage>
</organism>
<evidence type="ECO:0000313" key="4">
    <source>
        <dbReference type="Proteomes" id="UP000777438"/>
    </source>
</evidence>
<evidence type="ECO:0000256" key="1">
    <source>
        <dbReference type="SAM" id="MobiDB-lite"/>
    </source>
</evidence>
<dbReference type="AlphaFoldDB" id="A0A9P8W2I2"/>
<feature type="transmembrane region" description="Helical" evidence="2">
    <location>
        <begin position="145"/>
        <end position="166"/>
    </location>
</feature>
<accession>A0A9P8W2I2</accession>
<feature type="transmembrane region" description="Helical" evidence="2">
    <location>
        <begin position="173"/>
        <end position="192"/>
    </location>
</feature>
<dbReference type="Proteomes" id="UP000777438">
    <property type="component" value="Unassembled WGS sequence"/>
</dbReference>
<evidence type="ECO:0000313" key="3">
    <source>
        <dbReference type="EMBL" id="KAH6887702.1"/>
    </source>
</evidence>
<evidence type="ECO:0000256" key="2">
    <source>
        <dbReference type="SAM" id="Phobius"/>
    </source>
</evidence>
<protein>
    <submittedName>
        <fullName evidence="3">Uncharacterized protein</fullName>
    </submittedName>
</protein>
<keyword evidence="2" id="KW-0812">Transmembrane</keyword>
<dbReference type="EMBL" id="JAGPYM010000014">
    <property type="protein sequence ID" value="KAH6887702.1"/>
    <property type="molecule type" value="Genomic_DNA"/>
</dbReference>
<sequence>MGQSNSILQSCEKIGVDVTKADCAIEFNSSGDVVSFGNVTRGHLEADTDIAGQGVLIAFLVPGVLLVLCGLIFALARAISFFLTWRKQRHTRDNLPISEGKSSAWLHEHLDDFICSLSDAQLLVILAFGAAFYSKAQCSISTYHYTITIHLVLAGLAASLLALILIRKPQKKIISMLLRIAMFSACLAGLLGQKDVQGVDNTSSIRSQLPGMDQRDSTVVLPTFCLLDDSLNPFPGLTAEEKKHLINKGLSRNAVVQSRFLLAFFILVALFKHILGLRQRWGLESSHKVSSRCCGCNPAFVVYIMTTFCKFAVWAFSLILICYNWLTVFLLRDWVERSGWLELEDGQNPERDVQGLGQIAPLIALGAIGFTITDTVSEFLNNWWKKTHPKASAGSPNSIQLQPVNSGHSTHGYTPITP</sequence>
<feature type="compositionally biased region" description="Polar residues" evidence="1">
    <location>
        <begin position="394"/>
        <end position="412"/>
    </location>
</feature>
<feature type="transmembrane region" description="Helical" evidence="2">
    <location>
        <begin position="260"/>
        <end position="277"/>
    </location>
</feature>
<dbReference type="PANTHER" id="PTHR37577:SF1">
    <property type="entry name" value="INTEGRAL MEMBRANE PROTEIN"/>
    <property type="match status" value="1"/>
</dbReference>
<name>A0A9P8W2I2_9HYPO</name>
<gene>
    <name evidence="3" type="ORF">B0T10DRAFT_574861</name>
</gene>
<dbReference type="PANTHER" id="PTHR37577">
    <property type="entry name" value="INTEGRAL MEMBRANE PROTEIN"/>
    <property type="match status" value="1"/>
</dbReference>
<feature type="region of interest" description="Disordered" evidence="1">
    <location>
        <begin position="390"/>
        <end position="418"/>
    </location>
</feature>
<keyword evidence="2" id="KW-1133">Transmembrane helix</keyword>
<keyword evidence="4" id="KW-1185">Reference proteome</keyword>
<proteinExistence type="predicted"/>
<comment type="caution">
    <text evidence="3">The sequence shown here is derived from an EMBL/GenBank/DDBJ whole genome shotgun (WGS) entry which is preliminary data.</text>
</comment>
<feature type="transmembrane region" description="Helical" evidence="2">
    <location>
        <begin position="55"/>
        <end position="83"/>
    </location>
</feature>